<dbReference type="EMBL" id="VSSQ01000191">
    <property type="protein sequence ID" value="MPL84553.1"/>
    <property type="molecule type" value="Genomic_DNA"/>
</dbReference>
<comment type="caution">
    <text evidence="1">The sequence shown here is derived from an EMBL/GenBank/DDBJ whole genome shotgun (WGS) entry which is preliminary data.</text>
</comment>
<sequence length="308" mass="34938">MATAEIKDFTPFDIFDDRYLAQLFVTDEVVKGMTIAPLLGMDTTEAKSVDWFTREHTTQELIDKNLIQKPMPAAQGAQLLEVSGSELTRDKKVVETFGYKYVVDQQDLEDNPKPFLEDIKDHCYQIANKIEDSIVKALITAATISSAEIIGGSWSASTKIDECIKGFADEYLFRDINGFLDTSILSEERYKNLTDFIVATEGMDKLKEKEGVVDYNNKKFNFARKMSPDAFLGWYSELPPGDVMYRKIKGCYEPIAQKEGAEEYIPAINMKIIDSDGKGMDPIREFRFAASWMVPILRPQSIFYKTGI</sequence>
<accession>A0A644V0X7</accession>
<dbReference type="AlphaFoldDB" id="A0A644V0X7"/>
<evidence type="ECO:0000313" key="1">
    <source>
        <dbReference type="EMBL" id="MPL84553.1"/>
    </source>
</evidence>
<gene>
    <name evidence="1" type="ORF">SDC9_30518</name>
</gene>
<protein>
    <submittedName>
        <fullName evidence="1">Uncharacterized protein</fullName>
    </submittedName>
</protein>
<proteinExistence type="predicted"/>
<name>A0A644V0X7_9ZZZZ</name>
<reference evidence="1" key="1">
    <citation type="submission" date="2019-08" db="EMBL/GenBank/DDBJ databases">
        <authorList>
            <person name="Kucharzyk K."/>
            <person name="Murdoch R.W."/>
            <person name="Higgins S."/>
            <person name="Loffler F."/>
        </authorList>
    </citation>
    <scope>NUCLEOTIDE SEQUENCE</scope>
</reference>
<organism evidence="1">
    <name type="scientific">bioreactor metagenome</name>
    <dbReference type="NCBI Taxonomy" id="1076179"/>
    <lineage>
        <taxon>unclassified sequences</taxon>
        <taxon>metagenomes</taxon>
        <taxon>ecological metagenomes</taxon>
    </lineage>
</organism>